<feature type="transmembrane region" description="Helical" evidence="1">
    <location>
        <begin position="63"/>
        <end position="82"/>
    </location>
</feature>
<protein>
    <submittedName>
        <fullName evidence="4">39S ribosomal protein L45</fullName>
    </submittedName>
</protein>
<keyword evidence="4" id="KW-0689">Ribosomal protein</keyword>
<comment type="caution">
    <text evidence="4">The sequence shown here is derived from an EMBL/GenBank/DDBJ whole genome shotgun (WGS) entry which is preliminary data.</text>
</comment>
<name>A0A9X2D1S3_9GAMM</name>
<dbReference type="InterPro" id="IPR007379">
    <property type="entry name" value="Tim44-like_dom"/>
</dbReference>
<keyword evidence="1" id="KW-0812">Transmembrane</keyword>
<dbReference type="SMART" id="SM00978">
    <property type="entry name" value="Tim44"/>
    <property type="match status" value="1"/>
</dbReference>
<dbReference type="SUPFAM" id="SSF54427">
    <property type="entry name" value="NTF2-like"/>
    <property type="match status" value="1"/>
</dbReference>
<keyword evidence="5" id="KW-1185">Reference proteome</keyword>
<keyword evidence="1" id="KW-1133">Transmembrane helix</keyword>
<keyword evidence="2" id="KW-0732">Signal</keyword>
<evidence type="ECO:0000256" key="2">
    <source>
        <dbReference type="SAM" id="SignalP"/>
    </source>
</evidence>
<proteinExistence type="predicted"/>
<reference evidence="4" key="1">
    <citation type="submission" date="2021-11" db="EMBL/GenBank/DDBJ databases">
        <title>Legionella maioricencis sp. nov., a new species isolated from hot water samples in Mallorca.</title>
        <authorList>
            <person name="Crespi S."/>
            <person name="Drasar V."/>
            <person name="Salva-Serra F."/>
            <person name="Jaen-Luchoro D."/>
            <person name="Pineiro-Iglesias B."/>
            <person name="Aliaga F."/>
            <person name="Fernandez-Juarez V."/>
            <person name="Coll G."/>
            <person name="Moore E.R.B."/>
            <person name="Bennasar-Figueras A."/>
        </authorList>
    </citation>
    <scope>NUCLEOTIDE SEQUENCE</scope>
    <source>
        <strain evidence="4">HCPI-6</strain>
    </source>
</reference>
<dbReference type="GO" id="GO:0005840">
    <property type="term" value="C:ribosome"/>
    <property type="evidence" value="ECO:0007669"/>
    <property type="project" value="UniProtKB-KW"/>
</dbReference>
<keyword evidence="4" id="KW-0687">Ribonucleoprotein</keyword>
<feature type="chain" id="PRO_5040721069" evidence="2">
    <location>
        <begin position="25"/>
        <end position="273"/>
    </location>
</feature>
<dbReference type="Proteomes" id="UP001139721">
    <property type="component" value="Unassembled WGS sequence"/>
</dbReference>
<dbReference type="EMBL" id="JAJKBJ010000014">
    <property type="protein sequence ID" value="MCL9684764.1"/>
    <property type="molecule type" value="Genomic_DNA"/>
</dbReference>
<gene>
    <name evidence="4" type="ORF">LOX96_11720</name>
</gene>
<dbReference type="PANTHER" id="PTHR41542">
    <property type="entry name" value="BLL5807 PROTEIN"/>
    <property type="match status" value="1"/>
</dbReference>
<feature type="signal peptide" evidence="2">
    <location>
        <begin position="1"/>
        <end position="24"/>
    </location>
</feature>
<organism evidence="4 5">
    <name type="scientific">Legionella maioricensis</name>
    <dbReference type="NCBI Taxonomy" id="2896528"/>
    <lineage>
        <taxon>Bacteria</taxon>
        <taxon>Pseudomonadati</taxon>
        <taxon>Pseudomonadota</taxon>
        <taxon>Gammaproteobacteria</taxon>
        <taxon>Legionellales</taxon>
        <taxon>Legionellaceae</taxon>
        <taxon>Legionella</taxon>
    </lineage>
</organism>
<dbReference type="AlphaFoldDB" id="A0A9X2D1S3"/>
<sequence>MRNLFSCLLIALLSFGLVVNEASAKRFGGGRSFGVQRSQSSLFSSNKAQNTASLGQRSTGNKWGGMLGGLLVGGLLASLFMGHGLGTGIITWLILGAAVFFIVSFFRRRMQPGIQSAGASAFRQNSFNNFTQPFANSSGSYGNNNISEYPTGFVPENFLRDAKVCFIRLQAAYDQKNLQDLTAFTAPEVFGEIKMQLDERGDAPNKTEVINLNAELLDVSKQFDSTIASVRFTGTIKENDDPAIQLDEIWHFRQFGTNKEWVVGGIQQEVVQP</sequence>
<dbReference type="RefSeq" id="WP_250422041.1">
    <property type="nucleotide sequence ID" value="NZ_JAJKBJ010000014.1"/>
</dbReference>
<dbReference type="InterPro" id="IPR032710">
    <property type="entry name" value="NTF2-like_dom_sf"/>
</dbReference>
<evidence type="ECO:0000313" key="4">
    <source>
        <dbReference type="EMBL" id="MCL9684764.1"/>
    </source>
</evidence>
<dbReference type="PANTHER" id="PTHR41542:SF1">
    <property type="entry name" value="BLL5807 PROTEIN"/>
    <property type="match status" value="1"/>
</dbReference>
<evidence type="ECO:0000313" key="5">
    <source>
        <dbReference type="Proteomes" id="UP001139721"/>
    </source>
</evidence>
<feature type="transmembrane region" description="Helical" evidence="1">
    <location>
        <begin position="89"/>
        <end position="106"/>
    </location>
</feature>
<accession>A0A9X2D1S3</accession>
<evidence type="ECO:0000256" key="1">
    <source>
        <dbReference type="SAM" id="Phobius"/>
    </source>
</evidence>
<feature type="domain" description="Tim44-like" evidence="3">
    <location>
        <begin position="139"/>
        <end position="268"/>
    </location>
</feature>
<evidence type="ECO:0000259" key="3">
    <source>
        <dbReference type="SMART" id="SM00978"/>
    </source>
</evidence>
<dbReference type="Pfam" id="PF04280">
    <property type="entry name" value="Tim44"/>
    <property type="match status" value="1"/>
</dbReference>
<keyword evidence="1" id="KW-0472">Membrane</keyword>